<dbReference type="EMBL" id="JACRJB010000053">
    <property type="protein sequence ID" value="MBI5131601.1"/>
    <property type="molecule type" value="Genomic_DNA"/>
</dbReference>
<evidence type="ECO:0000313" key="1">
    <source>
        <dbReference type="EMBL" id="MBI5131601.1"/>
    </source>
</evidence>
<dbReference type="Proteomes" id="UP000782519">
    <property type="component" value="Unassembled WGS sequence"/>
</dbReference>
<gene>
    <name evidence="1" type="ORF">HZA66_19360</name>
</gene>
<dbReference type="AlphaFoldDB" id="A0A933W2I5"/>
<accession>A0A933W2I5</accession>
<evidence type="ECO:0000313" key="2">
    <source>
        <dbReference type="Proteomes" id="UP000782519"/>
    </source>
</evidence>
<protein>
    <submittedName>
        <fullName evidence="1">Uncharacterized protein</fullName>
    </submittedName>
</protein>
<organism evidence="1 2">
    <name type="scientific">Rhodopseudomonas palustris</name>
    <dbReference type="NCBI Taxonomy" id="1076"/>
    <lineage>
        <taxon>Bacteria</taxon>
        <taxon>Pseudomonadati</taxon>
        <taxon>Pseudomonadota</taxon>
        <taxon>Alphaproteobacteria</taxon>
        <taxon>Hyphomicrobiales</taxon>
        <taxon>Nitrobacteraceae</taxon>
        <taxon>Rhodopseudomonas</taxon>
    </lineage>
</organism>
<name>A0A933W2I5_RHOPL</name>
<reference evidence="1" key="1">
    <citation type="submission" date="2020-07" db="EMBL/GenBank/DDBJ databases">
        <title>Huge and variable diversity of episymbiotic CPR bacteria and DPANN archaea in groundwater ecosystems.</title>
        <authorList>
            <person name="He C.Y."/>
            <person name="Keren R."/>
            <person name="Whittaker M."/>
            <person name="Farag I.F."/>
            <person name="Doudna J."/>
            <person name="Cate J.H.D."/>
            <person name="Banfield J.F."/>
        </authorList>
    </citation>
    <scope>NUCLEOTIDE SEQUENCE</scope>
    <source>
        <strain evidence="1">NC_groundwater_1818_Pr3_B-0.1um_66_35</strain>
    </source>
</reference>
<proteinExistence type="predicted"/>
<sequence>MTMMSFDILLLAAAALSTVVILFSVVIVGGHQSEHQHVKAGAPHHPHHTA</sequence>
<comment type="caution">
    <text evidence="1">The sequence shown here is derived from an EMBL/GenBank/DDBJ whole genome shotgun (WGS) entry which is preliminary data.</text>
</comment>